<evidence type="ECO:0000313" key="7">
    <source>
        <dbReference type="Proteomes" id="UP000019804"/>
    </source>
</evidence>
<dbReference type="STRING" id="1388766.A0A017S734"/>
<evidence type="ECO:0000256" key="4">
    <source>
        <dbReference type="SAM" id="MobiDB-lite"/>
    </source>
</evidence>
<dbReference type="PANTHER" id="PTHR22838:SF0">
    <property type="entry name" value="WD REPEAT-CONTAINING PROTEIN 26"/>
    <property type="match status" value="1"/>
</dbReference>
<dbReference type="GO" id="GO:0043161">
    <property type="term" value="P:proteasome-mediated ubiquitin-dependent protein catabolic process"/>
    <property type="evidence" value="ECO:0007669"/>
    <property type="project" value="TreeGrafter"/>
</dbReference>
<sequence>MRLDGISSANGYSQGSNGTASSPSRKTDQAPYVSFNGDTTTNGHAKSSANLPSYYGHDREEVTRILIQSLYELGYNGAASLLGKESGYQLESPAVAKFRNAVLEGRWPDAESILLQSFYPYSGGSGKTGHNKEKLLLAEGADKSEMLFYLRQQKFLELLEARDLGAALIVLRHELTPLNYDIGRLHALSSLLMCPPEHLHDQAGWNRPISSSRERLLSELSKFISPSVMIPDNRLAVLLDHVKKSQINQCLYHNTATPPSLYSDHMCDKADFPLQTAIELSQHSDEVWFCEFSHDGTKLVTAGRDRSVIIYDTSTFDVLHKLTEHDDGVAQASWSPDDTKLITCSQDKMARVWSVETGRCLLTINHHREPITAAAWAADGESFVTASLDLESQLCHWSMRGQALYMWPRGFRVQDCTISADGRRLVAADVDGKVHVYNMLTHEEEYCLPMKSKPTSIAISRDSQYMLVNLSEGQIHLIDIDTTEVVRRFQGQKQGSYVIRSTFGGAAENFVISGSEDACVYVWHKENGDLIETLEGHISGCVNAISWNPTNPGMFASAGDDYLVRIWTRESDTPRSTVRGIQRAMTSKFLPRTSALRSTSSFQ</sequence>
<dbReference type="RefSeq" id="XP_040636541.1">
    <property type="nucleotide sequence ID" value="XM_040777834.1"/>
</dbReference>
<dbReference type="EMBL" id="KK088434">
    <property type="protein sequence ID" value="EYE92853.1"/>
    <property type="molecule type" value="Genomic_DNA"/>
</dbReference>
<feature type="repeat" description="WD" evidence="3">
    <location>
        <begin position="542"/>
        <end position="577"/>
    </location>
</feature>
<feature type="compositionally biased region" description="Polar residues" evidence="4">
    <location>
        <begin position="7"/>
        <end position="24"/>
    </location>
</feature>
<dbReference type="InterPro" id="IPR001680">
    <property type="entry name" value="WD40_rpt"/>
</dbReference>
<evidence type="ECO:0000256" key="3">
    <source>
        <dbReference type="PROSITE-ProRule" id="PRU00221"/>
    </source>
</evidence>
<evidence type="ECO:0000256" key="1">
    <source>
        <dbReference type="ARBA" id="ARBA00022574"/>
    </source>
</evidence>
<dbReference type="CDD" id="cd00200">
    <property type="entry name" value="WD40"/>
    <property type="match status" value="1"/>
</dbReference>
<feature type="region of interest" description="Disordered" evidence="4">
    <location>
        <begin position="1"/>
        <end position="53"/>
    </location>
</feature>
<keyword evidence="7" id="KW-1185">Reference proteome</keyword>
<dbReference type="InterPro" id="IPR015943">
    <property type="entry name" value="WD40/YVTN_repeat-like_dom_sf"/>
</dbReference>
<organism evidence="6 7">
    <name type="scientific">Aspergillus ruber (strain CBS 135680)</name>
    <dbReference type="NCBI Taxonomy" id="1388766"/>
    <lineage>
        <taxon>Eukaryota</taxon>
        <taxon>Fungi</taxon>
        <taxon>Dikarya</taxon>
        <taxon>Ascomycota</taxon>
        <taxon>Pezizomycotina</taxon>
        <taxon>Eurotiomycetes</taxon>
        <taxon>Eurotiomycetidae</taxon>
        <taxon>Eurotiales</taxon>
        <taxon>Aspergillaceae</taxon>
        <taxon>Aspergillus</taxon>
        <taxon>Aspergillus subgen. Aspergillus</taxon>
    </lineage>
</organism>
<dbReference type="InterPro" id="IPR036322">
    <property type="entry name" value="WD40_repeat_dom_sf"/>
</dbReference>
<dbReference type="InterPro" id="IPR006595">
    <property type="entry name" value="CTLH_C"/>
</dbReference>
<dbReference type="Pfam" id="PF00400">
    <property type="entry name" value="WD40"/>
    <property type="match status" value="5"/>
</dbReference>
<dbReference type="PROSITE" id="PS50082">
    <property type="entry name" value="WD_REPEATS_2"/>
    <property type="match status" value="3"/>
</dbReference>
<proteinExistence type="predicted"/>
<dbReference type="Pfam" id="PF23627">
    <property type="entry name" value="LisH_WDR26"/>
    <property type="match status" value="1"/>
</dbReference>
<dbReference type="GeneID" id="63692958"/>
<feature type="repeat" description="WD" evidence="3">
    <location>
        <begin position="280"/>
        <end position="321"/>
    </location>
</feature>
<evidence type="ECO:0000259" key="5">
    <source>
        <dbReference type="PROSITE" id="PS50897"/>
    </source>
</evidence>
<dbReference type="SMART" id="SM00320">
    <property type="entry name" value="WD40"/>
    <property type="match status" value="7"/>
</dbReference>
<name>A0A017S734_ASPRC</name>
<dbReference type="Proteomes" id="UP000019804">
    <property type="component" value="Unassembled WGS sequence"/>
</dbReference>
<dbReference type="OrthoDB" id="972532at2759"/>
<gene>
    <name evidence="6" type="ORF">EURHEDRAFT_168876</name>
</gene>
<dbReference type="SUPFAM" id="SSF50978">
    <property type="entry name" value="WD40 repeat-like"/>
    <property type="match status" value="1"/>
</dbReference>
<reference evidence="7" key="1">
    <citation type="journal article" date="2014" name="Nat. Commun.">
        <title>Genomic adaptations of the halophilic Dead Sea filamentous fungus Eurotium rubrum.</title>
        <authorList>
            <person name="Kis-Papo T."/>
            <person name="Weig A.R."/>
            <person name="Riley R."/>
            <person name="Persoh D."/>
            <person name="Salamov A."/>
            <person name="Sun H."/>
            <person name="Lipzen A."/>
            <person name="Wasser S.P."/>
            <person name="Rambold G."/>
            <person name="Grigoriev I.V."/>
            <person name="Nevo E."/>
        </authorList>
    </citation>
    <scope>NUCLEOTIDE SEQUENCE [LARGE SCALE GENOMIC DNA]</scope>
    <source>
        <strain evidence="7">CBS 135680</strain>
    </source>
</reference>
<protein>
    <submittedName>
        <fullName evidence="6">WD domain protein</fullName>
    </submittedName>
</protein>
<feature type="repeat" description="WD" evidence="3">
    <location>
        <begin position="322"/>
        <end position="363"/>
    </location>
</feature>
<dbReference type="Gene3D" id="2.130.10.10">
    <property type="entry name" value="YVTN repeat-like/Quinoprotein amine dehydrogenase"/>
    <property type="match status" value="1"/>
</dbReference>
<feature type="compositionally biased region" description="Polar residues" evidence="4">
    <location>
        <begin position="36"/>
        <end position="51"/>
    </location>
</feature>
<accession>A0A017S734</accession>
<dbReference type="InterPro" id="IPR051350">
    <property type="entry name" value="WD_repeat-ST_regulator"/>
</dbReference>
<keyword evidence="2" id="KW-0677">Repeat</keyword>
<dbReference type="GO" id="GO:0034657">
    <property type="term" value="C:GID complex"/>
    <property type="evidence" value="ECO:0007669"/>
    <property type="project" value="TreeGrafter"/>
</dbReference>
<evidence type="ECO:0000313" key="6">
    <source>
        <dbReference type="EMBL" id="EYE92853.1"/>
    </source>
</evidence>
<keyword evidence="1 3" id="KW-0853">WD repeat</keyword>
<evidence type="ECO:0000256" key="2">
    <source>
        <dbReference type="ARBA" id="ARBA00022737"/>
    </source>
</evidence>
<dbReference type="PROSITE" id="PS50897">
    <property type="entry name" value="CTLH"/>
    <property type="match status" value="1"/>
</dbReference>
<dbReference type="AlphaFoldDB" id="A0A017S734"/>
<feature type="domain" description="CTLH" evidence="5">
    <location>
        <begin position="142"/>
        <end position="166"/>
    </location>
</feature>
<dbReference type="PROSITE" id="PS50294">
    <property type="entry name" value="WD_REPEATS_REGION"/>
    <property type="match status" value="2"/>
</dbReference>
<dbReference type="HOGENOM" id="CLU_000288_57_25_1"/>
<dbReference type="PANTHER" id="PTHR22838">
    <property type="entry name" value="WD REPEAT PROTEIN 26-RELATED"/>
    <property type="match status" value="1"/>
</dbReference>